<gene>
    <name evidence="1" type="ORF">BCAMP_03955</name>
</gene>
<keyword evidence="2" id="KW-1185">Reference proteome</keyword>
<evidence type="ECO:0008006" key="3">
    <source>
        <dbReference type="Google" id="ProtNLM"/>
    </source>
</evidence>
<dbReference type="NCBIfam" id="TIGR01784">
    <property type="entry name" value="T_den_put_tspse"/>
    <property type="match status" value="1"/>
</dbReference>
<evidence type="ECO:0000313" key="2">
    <source>
        <dbReference type="Proteomes" id="UP000019243"/>
    </source>
</evidence>
<accession>W7CW27</accession>
<dbReference type="PANTHER" id="PTHR41317:SF1">
    <property type="entry name" value="PD-(D_E)XK NUCLEASE FAMILY TRANSPOSASE"/>
    <property type="match status" value="1"/>
</dbReference>
<comment type="caution">
    <text evidence="1">The sequence shown here is derived from an EMBL/GenBank/DDBJ whole genome shotgun (WGS) entry which is preliminary data.</text>
</comment>
<name>W7CW27_9LIST</name>
<dbReference type="PATRIC" id="fig|1265861.3.peg.775"/>
<dbReference type="AlphaFoldDB" id="W7CW27"/>
<dbReference type="EMBL" id="AODH01000013">
    <property type="protein sequence ID" value="EUJ41137.1"/>
    <property type="molecule type" value="Genomic_DNA"/>
</dbReference>
<dbReference type="Pfam" id="PF12784">
    <property type="entry name" value="PDDEXK_2"/>
    <property type="match status" value="1"/>
</dbReference>
<dbReference type="RefSeq" id="WP_051456866.1">
    <property type="nucleotide sequence ID" value="NZ_AODH01000013.1"/>
</dbReference>
<reference evidence="1 2" key="1">
    <citation type="submission" date="2012-12" db="EMBL/GenBank/DDBJ databases">
        <title>Novel taxa of Listeriaceae from agricultural environments in the United States.</title>
        <authorList>
            <person name="den Bakker H.C."/>
            <person name="Allred A."/>
            <person name="Warchocki S."/>
            <person name="Wright E.M."/>
            <person name="Burrell A."/>
            <person name="Nightingale K.K."/>
            <person name="Kephart D."/>
            <person name="Wiedmann M."/>
        </authorList>
    </citation>
    <scope>NUCLEOTIDE SEQUENCE [LARGE SCALE GENOMIC DNA]</scope>
    <source>
        <strain evidence="1 2">FSL F6-1037</strain>
    </source>
</reference>
<organism evidence="1 2">
    <name type="scientific">Brochothrix campestris FSL F6-1037</name>
    <dbReference type="NCBI Taxonomy" id="1265861"/>
    <lineage>
        <taxon>Bacteria</taxon>
        <taxon>Bacillati</taxon>
        <taxon>Bacillota</taxon>
        <taxon>Bacilli</taxon>
        <taxon>Bacillales</taxon>
        <taxon>Listeriaceae</taxon>
        <taxon>Brochothrix</taxon>
    </lineage>
</organism>
<evidence type="ECO:0000313" key="1">
    <source>
        <dbReference type="EMBL" id="EUJ41137.1"/>
    </source>
</evidence>
<protein>
    <recommendedName>
        <fullName evidence="3">Rpn family recombination-promoting nuclease/putative transposase</fullName>
    </recommendedName>
</protein>
<dbReference type="OrthoDB" id="1097360at2"/>
<dbReference type="STRING" id="1265861.BCAMP_03955"/>
<proteinExistence type="predicted"/>
<dbReference type="InterPro" id="IPR010106">
    <property type="entry name" value="RpnA"/>
</dbReference>
<dbReference type="Proteomes" id="UP000019243">
    <property type="component" value="Unassembled WGS sequence"/>
</dbReference>
<sequence length="293" mass="33652">MIPKQYLPTNDLLFKKVFASSGNENVLKGLITDVLGLPIETVTITTPYAIDTFYKDHATHKLQDTEVDLKAELSDGSVVTIEVQLQQHQFFKERVLYYALETYIANYSKQTVGNKYRSLTPVFGINIIDFILFPQSEGVLQHFELYNKAANLPYQRSGAQPPIALTFFELAKRQPHQRSVINEWRRYFKTGVVSKQAPPYLQQACHLAQYQNLSKEERTMVDATQKARDIQEAFMADAEERGIERGIERGERQNQMKIIHRMRTKGMSNEEISVLTGIESSEIKRLMKTALID</sequence>
<dbReference type="PANTHER" id="PTHR41317">
    <property type="entry name" value="PD-(D_E)XK NUCLEASE FAMILY TRANSPOSASE"/>
    <property type="match status" value="1"/>
</dbReference>